<dbReference type="PANTHER" id="PTHR46743:SF2">
    <property type="entry name" value="TEICHOIC ACIDS EXPORT ATP-BINDING PROTEIN TAGH"/>
    <property type="match status" value="1"/>
</dbReference>
<dbReference type="GO" id="GO:0140359">
    <property type="term" value="F:ABC-type transporter activity"/>
    <property type="evidence" value="ECO:0007669"/>
    <property type="project" value="InterPro"/>
</dbReference>
<evidence type="ECO:0000313" key="6">
    <source>
        <dbReference type="EMBL" id="OGL45654.1"/>
    </source>
</evidence>
<dbReference type="GO" id="GO:0005524">
    <property type="term" value="F:ATP binding"/>
    <property type="evidence" value="ECO:0007669"/>
    <property type="project" value="UniProtKB-KW"/>
</dbReference>
<comment type="similarity">
    <text evidence="1">Belongs to the ABC transporter superfamily.</text>
</comment>
<evidence type="ECO:0000313" key="7">
    <source>
        <dbReference type="Proteomes" id="UP000178797"/>
    </source>
</evidence>
<dbReference type="SMART" id="SM00382">
    <property type="entry name" value="AAA"/>
    <property type="match status" value="1"/>
</dbReference>
<dbReference type="PROSITE" id="PS50893">
    <property type="entry name" value="ABC_TRANSPORTER_2"/>
    <property type="match status" value="1"/>
</dbReference>
<dbReference type="InterPro" id="IPR050683">
    <property type="entry name" value="Bact_Polysacc_Export_ATP-bd"/>
</dbReference>
<dbReference type="InterPro" id="IPR003439">
    <property type="entry name" value="ABC_transporter-like_ATP-bd"/>
</dbReference>
<dbReference type="PANTHER" id="PTHR46743">
    <property type="entry name" value="TEICHOIC ACIDS EXPORT ATP-BINDING PROTEIN TAGH"/>
    <property type="match status" value="1"/>
</dbReference>
<evidence type="ECO:0000256" key="2">
    <source>
        <dbReference type="ARBA" id="ARBA00022448"/>
    </source>
</evidence>
<dbReference type="EMBL" id="MGDE01000122">
    <property type="protein sequence ID" value="OGL45654.1"/>
    <property type="molecule type" value="Genomic_DNA"/>
</dbReference>
<dbReference type="GO" id="GO:0016887">
    <property type="term" value="F:ATP hydrolysis activity"/>
    <property type="evidence" value="ECO:0007669"/>
    <property type="project" value="InterPro"/>
</dbReference>
<gene>
    <name evidence="6" type="ORF">A2W05_01835</name>
</gene>
<dbReference type="SUPFAM" id="SSF52540">
    <property type="entry name" value="P-loop containing nucleoside triphosphate hydrolases"/>
    <property type="match status" value="1"/>
</dbReference>
<dbReference type="InterPro" id="IPR027417">
    <property type="entry name" value="P-loop_NTPase"/>
</dbReference>
<keyword evidence="4" id="KW-0067">ATP-binding</keyword>
<dbReference type="GO" id="GO:0016020">
    <property type="term" value="C:membrane"/>
    <property type="evidence" value="ECO:0007669"/>
    <property type="project" value="InterPro"/>
</dbReference>
<dbReference type="InterPro" id="IPR015860">
    <property type="entry name" value="ABC_transpr_TagH-like"/>
</dbReference>
<keyword evidence="2" id="KW-0813">Transport</keyword>
<reference evidence="6 7" key="1">
    <citation type="journal article" date="2016" name="Nat. Commun.">
        <title>Thousands of microbial genomes shed light on interconnected biogeochemical processes in an aquifer system.</title>
        <authorList>
            <person name="Anantharaman K."/>
            <person name="Brown C.T."/>
            <person name="Hug L.A."/>
            <person name="Sharon I."/>
            <person name="Castelle C.J."/>
            <person name="Probst A.J."/>
            <person name="Thomas B.C."/>
            <person name="Singh A."/>
            <person name="Wilkins M.J."/>
            <person name="Karaoz U."/>
            <person name="Brodie E.L."/>
            <person name="Williams K.H."/>
            <person name="Hubbard S.S."/>
            <person name="Banfield J.F."/>
        </authorList>
    </citation>
    <scope>NUCLEOTIDE SEQUENCE [LARGE SCALE GENOMIC DNA]</scope>
</reference>
<sequence length="249" mass="28268">MEDENDIEVDNLGVFFRLYHQPHTTLKQEFINFFKRTKAYEEFWALRGVSFKVKKGEMFGVIGKNGSGKSTLLKILAGILIPDEGSVKKRRRISALLELGAGFNEELTGRENIFLSGSILGFKKKDIDEMYDDIVGFSELGKFIDLPIRNYSSGMCMRLGFSLATSVDPDIFIIDEILGVGDEGFQKKCLERINNFKRKGKTIILVSHISEQIQGLCDKAILLDQGRKVCEGIPKDVISEYREILRLRE</sequence>
<protein>
    <recommendedName>
        <fullName evidence="5">ABC transporter domain-containing protein</fullName>
    </recommendedName>
</protein>
<evidence type="ECO:0000256" key="1">
    <source>
        <dbReference type="ARBA" id="ARBA00005417"/>
    </source>
</evidence>
<dbReference type="InterPro" id="IPR003593">
    <property type="entry name" value="AAA+_ATPase"/>
</dbReference>
<keyword evidence="3" id="KW-0547">Nucleotide-binding</keyword>
<name>A0A1F7RXD4_9BACT</name>
<evidence type="ECO:0000256" key="4">
    <source>
        <dbReference type="ARBA" id="ARBA00022840"/>
    </source>
</evidence>
<feature type="domain" description="ABC transporter" evidence="5">
    <location>
        <begin position="28"/>
        <end position="247"/>
    </location>
</feature>
<evidence type="ECO:0000256" key="3">
    <source>
        <dbReference type="ARBA" id="ARBA00022741"/>
    </source>
</evidence>
<dbReference type="Pfam" id="PF00005">
    <property type="entry name" value="ABC_tran"/>
    <property type="match status" value="1"/>
</dbReference>
<dbReference type="CDD" id="cd03220">
    <property type="entry name" value="ABC_KpsT_Wzt"/>
    <property type="match status" value="1"/>
</dbReference>
<dbReference type="PROSITE" id="PS00211">
    <property type="entry name" value="ABC_TRANSPORTER_1"/>
    <property type="match status" value="1"/>
</dbReference>
<organism evidence="6 7">
    <name type="scientific">Candidatus Schekmanbacteria bacterium RBG_16_38_10</name>
    <dbReference type="NCBI Taxonomy" id="1817879"/>
    <lineage>
        <taxon>Bacteria</taxon>
        <taxon>Candidatus Schekmaniibacteriota</taxon>
    </lineage>
</organism>
<comment type="caution">
    <text evidence="6">The sequence shown here is derived from an EMBL/GenBank/DDBJ whole genome shotgun (WGS) entry which is preliminary data.</text>
</comment>
<dbReference type="Proteomes" id="UP000178797">
    <property type="component" value="Unassembled WGS sequence"/>
</dbReference>
<evidence type="ECO:0000259" key="5">
    <source>
        <dbReference type="PROSITE" id="PS50893"/>
    </source>
</evidence>
<dbReference type="AlphaFoldDB" id="A0A1F7RXD4"/>
<dbReference type="InterPro" id="IPR017871">
    <property type="entry name" value="ABC_transporter-like_CS"/>
</dbReference>
<accession>A0A1F7RXD4</accession>
<dbReference type="Gene3D" id="3.40.50.300">
    <property type="entry name" value="P-loop containing nucleotide triphosphate hydrolases"/>
    <property type="match status" value="1"/>
</dbReference>
<proteinExistence type="inferred from homology"/>